<dbReference type="Gene3D" id="3.40.10.10">
    <property type="entry name" value="DNA Methylphosphotriester Repair Domain"/>
    <property type="match status" value="1"/>
</dbReference>
<evidence type="ECO:0000256" key="7">
    <source>
        <dbReference type="ARBA" id="ARBA00022763"/>
    </source>
</evidence>
<dbReference type="SUPFAM" id="SSF46689">
    <property type="entry name" value="Homeodomain-like"/>
    <property type="match status" value="1"/>
</dbReference>
<dbReference type="EMBL" id="CP043869">
    <property type="protein sequence ID" value="QEQ95512.1"/>
    <property type="molecule type" value="Genomic_DNA"/>
</dbReference>
<dbReference type="FunFam" id="3.40.10.10:FF:000001">
    <property type="entry name" value="DNA-3-methyladenine glycosylase 2"/>
    <property type="match status" value="1"/>
</dbReference>
<dbReference type="InterPro" id="IPR010316">
    <property type="entry name" value="AlkA_N"/>
</dbReference>
<evidence type="ECO:0000256" key="3">
    <source>
        <dbReference type="ARBA" id="ARBA00012000"/>
    </source>
</evidence>
<dbReference type="SMART" id="SM00342">
    <property type="entry name" value="HTH_ARAC"/>
    <property type="match status" value="1"/>
</dbReference>
<dbReference type="AlphaFoldDB" id="A0A5P1R896"/>
<dbReference type="CDD" id="cd00056">
    <property type="entry name" value="ENDO3c"/>
    <property type="match status" value="1"/>
</dbReference>
<dbReference type="InterPro" id="IPR009057">
    <property type="entry name" value="Homeodomain-like_sf"/>
</dbReference>
<proteinExistence type="predicted"/>
<evidence type="ECO:0000256" key="1">
    <source>
        <dbReference type="ARBA" id="ARBA00000086"/>
    </source>
</evidence>
<dbReference type="PANTHER" id="PTHR43003">
    <property type="entry name" value="DNA-3-METHYLADENINE GLYCOSYLASE"/>
    <property type="match status" value="1"/>
</dbReference>
<dbReference type="PANTHER" id="PTHR43003:SF13">
    <property type="entry name" value="DNA-3-METHYLADENINE GLYCOSYLASE 2"/>
    <property type="match status" value="1"/>
</dbReference>
<evidence type="ECO:0000256" key="4">
    <source>
        <dbReference type="ARBA" id="ARBA00022603"/>
    </source>
</evidence>
<dbReference type="Pfam" id="PF00730">
    <property type="entry name" value="HhH-GPD"/>
    <property type="match status" value="1"/>
</dbReference>
<dbReference type="InterPro" id="IPR037046">
    <property type="entry name" value="AlkA_N_sf"/>
</dbReference>
<dbReference type="GO" id="GO:0032259">
    <property type="term" value="P:methylation"/>
    <property type="evidence" value="ECO:0007669"/>
    <property type="project" value="UniProtKB-KW"/>
</dbReference>
<dbReference type="GO" id="GO:0003700">
    <property type="term" value="F:DNA-binding transcription factor activity"/>
    <property type="evidence" value="ECO:0007669"/>
    <property type="project" value="InterPro"/>
</dbReference>
<dbReference type="InterPro" id="IPR004026">
    <property type="entry name" value="Ada_DNA_repair_Zn-bd"/>
</dbReference>
<dbReference type="SUPFAM" id="SSF55945">
    <property type="entry name" value="TATA-box binding protein-like"/>
    <property type="match status" value="1"/>
</dbReference>
<keyword evidence="8" id="KW-0862">Zinc</keyword>
<dbReference type="GO" id="GO:0006307">
    <property type="term" value="P:DNA alkylation repair"/>
    <property type="evidence" value="ECO:0007669"/>
    <property type="project" value="TreeGrafter"/>
</dbReference>
<evidence type="ECO:0000259" key="14">
    <source>
        <dbReference type="PROSITE" id="PS01124"/>
    </source>
</evidence>
<dbReference type="Pfam" id="PF12833">
    <property type="entry name" value="HTH_18"/>
    <property type="match status" value="1"/>
</dbReference>
<reference evidence="15 16" key="1">
    <citation type="journal article" date="2019" name="Biochem. Eng. J.">
        <title>Metabolic engineering of the marine bacteria Neptunomonas concharum for the production of acetoin and meso-2,3-butanediol from acetate.</title>
        <authorList>
            <person name="Li W."/>
            <person name="Pu N."/>
            <person name="Liu C.-X."/>
            <person name="Yuan Q.-P."/>
            <person name="Li Z.-J."/>
        </authorList>
    </citation>
    <scope>NUCLEOTIDE SEQUENCE [LARGE SCALE GENOMIC DNA]</scope>
    <source>
        <strain evidence="15 16">JCM17730</strain>
    </source>
</reference>
<evidence type="ECO:0000256" key="10">
    <source>
        <dbReference type="ARBA" id="ARBA00023125"/>
    </source>
</evidence>
<dbReference type="Proteomes" id="UP000324760">
    <property type="component" value="Chromosome"/>
</dbReference>
<dbReference type="InterPro" id="IPR023170">
    <property type="entry name" value="HhH_base_excis_C"/>
</dbReference>
<dbReference type="Pfam" id="PF06029">
    <property type="entry name" value="AlkA_N"/>
    <property type="match status" value="1"/>
</dbReference>
<dbReference type="GO" id="GO:0008725">
    <property type="term" value="F:DNA-3-methyladenine glycosylase activity"/>
    <property type="evidence" value="ECO:0007669"/>
    <property type="project" value="TreeGrafter"/>
</dbReference>
<comment type="cofactor">
    <cofactor evidence="2">
        <name>Zn(2+)</name>
        <dbReference type="ChEBI" id="CHEBI:29105"/>
    </cofactor>
</comment>
<accession>A0A5P1R896</accession>
<dbReference type="KEGG" id="ncu:F0U83_01655"/>
<name>A0A5P1R896_9GAMM</name>
<evidence type="ECO:0000256" key="12">
    <source>
        <dbReference type="ARBA" id="ARBA00023163"/>
    </source>
</evidence>
<dbReference type="GO" id="GO:0032131">
    <property type="term" value="F:alkylated DNA binding"/>
    <property type="evidence" value="ECO:0007669"/>
    <property type="project" value="TreeGrafter"/>
</dbReference>
<dbReference type="Pfam" id="PF02805">
    <property type="entry name" value="Ada_Zn_binding"/>
    <property type="match status" value="1"/>
</dbReference>
<dbReference type="SUPFAM" id="SSF57884">
    <property type="entry name" value="Ada DNA repair protein, N-terminal domain (N-Ada 10)"/>
    <property type="match status" value="1"/>
</dbReference>
<comment type="catalytic activity">
    <reaction evidence="1">
        <text>Hydrolysis of alkylated DNA, releasing 3-methyladenine, 3-methylguanine, 7-methylguanine and 7-methyladenine.</text>
        <dbReference type="EC" id="3.2.2.21"/>
    </reaction>
</comment>
<keyword evidence="16" id="KW-1185">Reference proteome</keyword>
<keyword evidence="7" id="KW-0227">DNA damage</keyword>
<dbReference type="GO" id="GO:0043565">
    <property type="term" value="F:sequence-specific DNA binding"/>
    <property type="evidence" value="ECO:0007669"/>
    <property type="project" value="InterPro"/>
</dbReference>
<dbReference type="Gene3D" id="3.30.310.20">
    <property type="entry name" value="DNA-3-methyladenine glycosylase AlkA, N-terminal domain"/>
    <property type="match status" value="1"/>
</dbReference>
<keyword evidence="11" id="KW-0010">Activator</keyword>
<dbReference type="InterPro" id="IPR051912">
    <property type="entry name" value="Alkylbase_DNA_Glycosylase/TA"/>
</dbReference>
<dbReference type="SMART" id="SM00478">
    <property type="entry name" value="ENDO3c"/>
    <property type="match status" value="1"/>
</dbReference>
<evidence type="ECO:0000256" key="5">
    <source>
        <dbReference type="ARBA" id="ARBA00022679"/>
    </source>
</evidence>
<sequence>MNTHEHYYQALISRDPRFDGAFFVGVSSTGVYCRPVCRVRTPKPENCHFYASAALAEAAGYRPCLRCRPELAPAHTWHDTRGQAIIAAIETVELAGHGVCDLTSVAKHLDLSTRHLNRLALDHLGVPLTRFLQTRRLLKAKKLLTETHLSITEIAFLCGFGSLRSLHHHFQKAYRLTPTAIRKSAQHKKPPTDNILSLMLSYRPPYDWHGLIQFLGNRTIAKVEHVHEGVYYRTVQVHYQSAIHQGWLAVKPHPTINNALNIDISERLSGALPLILYRLQHQFDLHADPMRIDQALGALAVPHQGVRLPGAFDGFEMAIRAILGQQITVKAAHTLAGRFAEAFGEKVDTPFENLSVLFPSPQTVASLSKDEIASLGIIGKRADTIITLAKAIAEGNLDLSPAAAPEMTIQSLVCLPGIGDWTAHYIAMRALHWPDAFPHKDLGIMKALNETHPKTLLATAEQWRPWRAYAVMHLWKRLENPL</sequence>
<keyword evidence="4" id="KW-0489">Methyltransferase</keyword>
<feature type="domain" description="HTH araC/xylS-type" evidence="14">
    <location>
        <begin position="83"/>
        <end position="184"/>
    </location>
</feature>
<dbReference type="RefSeq" id="WP_138986217.1">
    <property type="nucleotide sequence ID" value="NZ_CP043869.1"/>
</dbReference>
<protein>
    <recommendedName>
        <fullName evidence="3">DNA-3-methyladenine glycosylase II</fullName>
        <ecNumber evidence="3">3.2.2.21</ecNumber>
    </recommendedName>
</protein>
<keyword evidence="5" id="KW-0808">Transferase</keyword>
<dbReference type="OrthoDB" id="9811249at2"/>
<evidence type="ECO:0000256" key="13">
    <source>
        <dbReference type="ARBA" id="ARBA00023204"/>
    </source>
</evidence>
<dbReference type="GO" id="GO:0006285">
    <property type="term" value="P:base-excision repair, AP site formation"/>
    <property type="evidence" value="ECO:0007669"/>
    <property type="project" value="TreeGrafter"/>
</dbReference>
<dbReference type="GO" id="GO:0008168">
    <property type="term" value="F:methyltransferase activity"/>
    <property type="evidence" value="ECO:0007669"/>
    <property type="project" value="UniProtKB-KW"/>
</dbReference>
<dbReference type="InterPro" id="IPR011257">
    <property type="entry name" value="DNA_glycosylase"/>
</dbReference>
<dbReference type="InterPro" id="IPR003265">
    <property type="entry name" value="HhH-GPD_domain"/>
</dbReference>
<dbReference type="InterPro" id="IPR035451">
    <property type="entry name" value="Ada-like_dom_sf"/>
</dbReference>
<keyword evidence="10" id="KW-0238">DNA-binding</keyword>
<dbReference type="GO" id="GO:0005737">
    <property type="term" value="C:cytoplasm"/>
    <property type="evidence" value="ECO:0007669"/>
    <property type="project" value="TreeGrafter"/>
</dbReference>
<dbReference type="GO" id="GO:0043916">
    <property type="term" value="F:DNA-7-methylguanine glycosylase activity"/>
    <property type="evidence" value="ECO:0007669"/>
    <property type="project" value="TreeGrafter"/>
</dbReference>
<dbReference type="GO" id="GO:0008270">
    <property type="term" value="F:zinc ion binding"/>
    <property type="evidence" value="ECO:0007669"/>
    <property type="project" value="InterPro"/>
</dbReference>
<dbReference type="GO" id="GO:0032993">
    <property type="term" value="C:protein-DNA complex"/>
    <property type="evidence" value="ECO:0007669"/>
    <property type="project" value="TreeGrafter"/>
</dbReference>
<dbReference type="PROSITE" id="PS01124">
    <property type="entry name" value="HTH_ARAC_FAMILY_2"/>
    <property type="match status" value="1"/>
</dbReference>
<dbReference type="SMART" id="SM01009">
    <property type="entry name" value="AlkA_N"/>
    <property type="match status" value="1"/>
</dbReference>
<dbReference type="PROSITE" id="PS00041">
    <property type="entry name" value="HTH_ARAC_FAMILY_1"/>
    <property type="match status" value="1"/>
</dbReference>
<keyword evidence="9" id="KW-0805">Transcription regulation</keyword>
<keyword evidence="6" id="KW-0479">Metal-binding</keyword>
<evidence type="ECO:0000256" key="6">
    <source>
        <dbReference type="ARBA" id="ARBA00022723"/>
    </source>
</evidence>
<dbReference type="Gene3D" id="1.10.10.60">
    <property type="entry name" value="Homeodomain-like"/>
    <property type="match status" value="1"/>
</dbReference>
<evidence type="ECO:0000313" key="15">
    <source>
        <dbReference type="EMBL" id="QEQ95512.1"/>
    </source>
</evidence>
<dbReference type="EC" id="3.2.2.21" evidence="3"/>
<dbReference type="InterPro" id="IPR018062">
    <property type="entry name" value="HTH_AraC-typ_CS"/>
</dbReference>
<dbReference type="Gene3D" id="1.10.340.30">
    <property type="entry name" value="Hypothetical protein, domain 2"/>
    <property type="match status" value="1"/>
</dbReference>
<evidence type="ECO:0000256" key="8">
    <source>
        <dbReference type="ARBA" id="ARBA00022833"/>
    </source>
</evidence>
<gene>
    <name evidence="15" type="ORF">F0U83_01655</name>
</gene>
<evidence type="ECO:0000256" key="2">
    <source>
        <dbReference type="ARBA" id="ARBA00001947"/>
    </source>
</evidence>
<dbReference type="InterPro" id="IPR018060">
    <property type="entry name" value="HTH_AraC"/>
</dbReference>
<organism evidence="15 16">
    <name type="scientific">Neptunomonas concharum</name>
    <dbReference type="NCBI Taxonomy" id="1031538"/>
    <lineage>
        <taxon>Bacteria</taxon>
        <taxon>Pseudomonadati</taxon>
        <taxon>Pseudomonadota</taxon>
        <taxon>Gammaproteobacteria</taxon>
        <taxon>Oceanospirillales</taxon>
        <taxon>Oceanospirillaceae</taxon>
        <taxon>Neptunomonas</taxon>
    </lineage>
</organism>
<keyword evidence="13" id="KW-0234">DNA repair</keyword>
<evidence type="ECO:0000313" key="16">
    <source>
        <dbReference type="Proteomes" id="UP000324760"/>
    </source>
</evidence>
<dbReference type="SUPFAM" id="SSF48150">
    <property type="entry name" value="DNA-glycosylase"/>
    <property type="match status" value="1"/>
</dbReference>
<keyword evidence="12" id="KW-0804">Transcription</keyword>
<evidence type="ECO:0000256" key="11">
    <source>
        <dbReference type="ARBA" id="ARBA00023159"/>
    </source>
</evidence>
<evidence type="ECO:0000256" key="9">
    <source>
        <dbReference type="ARBA" id="ARBA00023015"/>
    </source>
</evidence>
<dbReference type="Gene3D" id="1.10.1670.10">
    <property type="entry name" value="Helix-hairpin-Helix base-excision DNA repair enzymes (C-terminal)"/>
    <property type="match status" value="1"/>
</dbReference>